<reference evidence="4" key="1">
    <citation type="journal article" date="2017" name="Nat. Ecol. Evol.">
        <title>Genome expansion and lineage-specific genetic innovations in the forest pathogenic fungi Armillaria.</title>
        <authorList>
            <person name="Sipos G."/>
            <person name="Prasanna A.N."/>
            <person name="Walter M.C."/>
            <person name="O'Connor E."/>
            <person name="Balint B."/>
            <person name="Krizsan K."/>
            <person name="Kiss B."/>
            <person name="Hess J."/>
            <person name="Varga T."/>
            <person name="Slot J."/>
            <person name="Riley R."/>
            <person name="Boka B."/>
            <person name="Rigling D."/>
            <person name="Barry K."/>
            <person name="Lee J."/>
            <person name="Mihaltcheva S."/>
            <person name="LaButti K."/>
            <person name="Lipzen A."/>
            <person name="Waldron R."/>
            <person name="Moloney N.M."/>
            <person name="Sperisen C."/>
            <person name="Kredics L."/>
            <person name="Vagvoelgyi C."/>
            <person name="Patrignani A."/>
            <person name="Fitzpatrick D."/>
            <person name="Nagy I."/>
            <person name="Doyle S."/>
            <person name="Anderson J.B."/>
            <person name="Grigoriev I.V."/>
            <person name="Gueldener U."/>
            <person name="Muensterkoetter M."/>
            <person name="Nagy L.G."/>
        </authorList>
    </citation>
    <scope>NUCLEOTIDE SEQUENCE [LARGE SCALE GENOMIC DNA]</scope>
    <source>
        <strain evidence="4">C18/9</strain>
    </source>
</reference>
<keyword evidence="1" id="KW-0812">Transmembrane</keyword>
<evidence type="ECO:0000256" key="2">
    <source>
        <dbReference type="SAM" id="SignalP"/>
    </source>
</evidence>
<dbReference type="EMBL" id="FUEG01000063">
    <property type="protein sequence ID" value="SJL18580.1"/>
    <property type="molecule type" value="Genomic_DNA"/>
</dbReference>
<keyword evidence="1" id="KW-0472">Membrane</keyword>
<dbReference type="PANTHER" id="PTHR35043">
    <property type="entry name" value="TRANSCRIPTION FACTOR DOMAIN-CONTAINING PROTEIN"/>
    <property type="match status" value="1"/>
</dbReference>
<protein>
    <submittedName>
        <fullName evidence="3">Uncharacterized protein</fullName>
    </submittedName>
</protein>
<feature type="transmembrane region" description="Helical" evidence="1">
    <location>
        <begin position="136"/>
        <end position="155"/>
    </location>
</feature>
<dbReference type="AlphaFoldDB" id="A0A284SC63"/>
<keyword evidence="4" id="KW-1185">Reference proteome</keyword>
<dbReference type="STRING" id="47428.A0A284SC63"/>
<feature type="transmembrane region" description="Helical" evidence="1">
    <location>
        <begin position="405"/>
        <end position="430"/>
    </location>
</feature>
<evidence type="ECO:0000313" key="4">
    <source>
        <dbReference type="Proteomes" id="UP000219338"/>
    </source>
</evidence>
<gene>
    <name evidence="3" type="ORF">ARMOST_22177</name>
</gene>
<name>A0A284SC63_ARMOS</name>
<evidence type="ECO:0000256" key="1">
    <source>
        <dbReference type="SAM" id="Phobius"/>
    </source>
</evidence>
<feature type="transmembrane region" description="Helical" evidence="1">
    <location>
        <begin position="43"/>
        <end position="60"/>
    </location>
</feature>
<organism evidence="3 4">
    <name type="scientific">Armillaria ostoyae</name>
    <name type="common">Armillaria root rot fungus</name>
    <dbReference type="NCBI Taxonomy" id="47428"/>
    <lineage>
        <taxon>Eukaryota</taxon>
        <taxon>Fungi</taxon>
        <taxon>Dikarya</taxon>
        <taxon>Basidiomycota</taxon>
        <taxon>Agaricomycotina</taxon>
        <taxon>Agaricomycetes</taxon>
        <taxon>Agaricomycetidae</taxon>
        <taxon>Agaricales</taxon>
        <taxon>Marasmiineae</taxon>
        <taxon>Physalacriaceae</taxon>
        <taxon>Armillaria</taxon>
    </lineage>
</organism>
<dbReference type="OMA" id="KHILWLM"/>
<feature type="chain" id="PRO_5013148588" evidence="2">
    <location>
        <begin position="20"/>
        <end position="521"/>
    </location>
</feature>
<accession>A0A284SC63</accession>
<feature type="transmembrane region" description="Helical" evidence="1">
    <location>
        <begin position="473"/>
        <end position="498"/>
    </location>
</feature>
<dbReference type="Proteomes" id="UP000219338">
    <property type="component" value="Unassembled WGS sequence"/>
</dbReference>
<dbReference type="PANTHER" id="PTHR35043:SF7">
    <property type="entry name" value="TRANSCRIPTION FACTOR DOMAIN-CONTAINING PROTEIN"/>
    <property type="match status" value="1"/>
</dbReference>
<evidence type="ECO:0000313" key="3">
    <source>
        <dbReference type="EMBL" id="SJL18580.1"/>
    </source>
</evidence>
<proteinExistence type="predicted"/>
<keyword evidence="2" id="KW-0732">Signal</keyword>
<feature type="transmembrane region" description="Helical" evidence="1">
    <location>
        <begin position="247"/>
        <end position="269"/>
    </location>
</feature>
<dbReference type="OrthoDB" id="9451547at2759"/>
<keyword evidence="1" id="KW-1133">Transmembrane helix</keyword>
<feature type="signal peptide" evidence="2">
    <location>
        <begin position="1"/>
        <end position="19"/>
    </location>
</feature>
<sequence>MYNSSMIALILLLVSRAFGADVSSADDESVPVCVNDRRTVSNIVWSCLATVFASTWLAIHPNVPGRKITDKGALSCTLERAKIMGIAILAPEVIVSWAAEQFKVAWKVCHGKDISMESVIHAWRRKTQDDSPSLTMIHGFFFAMGSFCYTCVGFTRGSMISPMSIHANRLPDDSLGPVTVYWESERIVSLLSLRSEPHFAKDLEQINVKMIQDKSKGDALSKTISILQISWFIAQCIARAIQHLPITLLEMTALAFAGISIVTYSLWWYKPLNVQYPISLDKPGGRKYTPTRQRILPQSLSLASKNTVPFWSDLSIATVIDGLQWFMKGAMTTVVNMEADFGDVRDTEHGSFRFSSGRGYMKVLTKFEPNETWARFVTTVGVRSLYGAFHCVAWSFYFPSHAEMLLWRVSSVAVVIGLLAASHVPGAYLITHGNALAWIWYPLRGIEPEGMLRGIQRAVLTREPWGNSVFAEFILTVISCAGIIAYIVGRMTLVILAFMQLRSLPPLAFHTVQWTTYIPHI</sequence>